<evidence type="ECO:0000259" key="5">
    <source>
        <dbReference type="PROSITE" id="PS50090"/>
    </source>
</evidence>
<evidence type="ECO:0000256" key="3">
    <source>
        <dbReference type="ARBA" id="ARBA00023163"/>
    </source>
</evidence>
<protein>
    <submittedName>
        <fullName evidence="7">Myb-like DNA-binding domain containing protein</fullName>
    </submittedName>
</protein>
<dbReference type="CDD" id="cd00167">
    <property type="entry name" value="SANT"/>
    <property type="match status" value="2"/>
</dbReference>
<dbReference type="Proteomes" id="UP000001542">
    <property type="component" value="Unassembled WGS sequence"/>
</dbReference>
<dbReference type="InterPro" id="IPR009057">
    <property type="entry name" value="Homeodomain-like_sf"/>
</dbReference>
<dbReference type="AlphaFoldDB" id="A2DPC4"/>
<dbReference type="GO" id="GO:0005634">
    <property type="term" value="C:nucleus"/>
    <property type="evidence" value="ECO:0000318"/>
    <property type="project" value="GO_Central"/>
</dbReference>
<organism evidence="7 8">
    <name type="scientific">Trichomonas vaginalis (strain ATCC PRA-98 / G3)</name>
    <dbReference type="NCBI Taxonomy" id="412133"/>
    <lineage>
        <taxon>Eukaryota</taxon>
        <taxon>Metamonada</taxon>
        <taxon>Parabasalia</taxon>
        <taxon>Trichomonadida</taxon>
        <taxon>Trichomonadidae</taxon>
        <taxon>Trichomonas</taxon>
    </lineage>
</organism>
<dbReference type="EMBL" id="DS113227">
    <property type="protein sequence ID" value="EAY17668.1"/>
    <property type="molecule type" value="Genomic_DNA"/>
</dbReference>
<dbReference type="GO" id="GO:0006355">
    <property type="term" value="P:regulation of DNA-templated transcription"/>
    <property type="evidence" value="ECO:0000318"/>
    <property type="project" value="GO_Central"/>
</dbReference>
<dbReference type="InParanoid" id="A2DPC4"/>
<dbReference type="SMART" id="SM00717">
    <property type="entry name" value="SANT"/>
    <property type="match status" value="2"/>
</dbReference>
<sequence>MSNSSTSRVKFSPEEDVKLRKLIKLLGIRDWEIIALEMKSRTARQCRDRWCNYLDPTLNNTPFTADEDALLLDLYVEYGAKWCKIAQHFNGRSTNNLRNHYKVLARRIARIDKKQRSTSKKIETQKSIDQELPEMIHTVFNEMSMYFEGENLESLF</sequence>
<dbReference type="SMR" id="A2DPC4"/>
<keyword evidence="1" id="KW-0805">Transcription regulation</keyword>
<evidence type="ECO:0000259" key="6">
    <source>
        <dbReference type="PROSITE" id="PS51294"/>
    </source>
</evidence>
<dbReference type="OrthoDB" id="39591at2759"/>
<keyword evidence="8" id="KW-1185">Reference proteome</keyword>
<dbReference type="STRING" id="5722.A2DPC4"/>
<dbReference type="Pfam" id="PF13921">
    <property type="entry name" value="Myb_DNA-bind_6"/>
    <property type="match status" value="1"/>
</dbReference>
<dbReference type="GO" id="GO:0000978">
    <property type="term" value="F:RNA polymerase II cis-regulatory region sequence-specific DNA binding"/>
    <property type="evidence" value="ECO:0000318"/>
    <property type="project" value="GO_Central"/>
</dbReference>
<dbReference type="GO" id="GO:0000981">
    <property type="term" value="F:DNA-binding transcription factor activity, RNA polymerase II-specific"/>
    <property type="evidence" value="ECO:0000318"/>
    <property type="project" value="GO_Central"/>
</dbReference>
<feature type="domain" description="Myb-like" evidence="5">
    <location>
        <begin position="55"/>
        <end position="105"/>
    </location>
</feature>
<evidence type="ECO:0000256" key="1">
    <source>
        <dbReference type="ARBA" id="ARBA00023015"/>
    </source>
</evidence>
<keyword evidence="3" id="KW-0804">Transcription</keyword>
<dbReference type="VEuPathDB" id="TrichDB:TVAGG3_0681180"/>
<keyword evidence="2 7" id="KW-0238">DNA-binding</keyword>
<dbReference type="InterPro" id="IPR051575">
    <property type="entry name" value="Myb-like_DNA-bd"/>
</dbReference>
<gene>
    <name evidence="7" type="ORF">TVAG_169800</name>
</gene>
<evidence type="ECO:0000256" key="2">
    <source>
        <dbReference type="ARBA" id="ARBA00023125"/>
    </source>
</evidence>
<dbReference type="PANTHER" id="PTHR46621:SF1">
    <property type="entry name" value="SNRNA-ACTIVATING PROTEIN COMPLEX SUBUNIT 4"/>
    <property type="match status" value="1"/>
</dbReference>
<reference evidence="7" key="2">
    <citation type="journal article" date="2007" name="Science">
        <title>Draft genome sequence of the sexually transmitted pathogen Trichomonas vaginalis.</title>
        <authorList>
            <person name="Carlton J.M."/>
            <person name="Hirt R.P."/>
            <person name="Silva J.C."/>
            <person name="Delcher A.L."/>
            <person name="Schatz M."/>
            <person name="Zhao Q."/>
            <person name="Wortman J.R."/>
            <person name="Bidwell S.L."/>
            <person name="Alsmark U.C.M."/>
            <person name="Besteiro S."/>
            <person name="Sicheritz-Ponten T."/>
            <person name="Noel C.J."/>
            <person name="Dacks J.B."/>
            <person name="Foster P.G."/>
            <person name="Simillion C."/>
            <person name="Van de Peer Y."/>
            <person name="Miranda-Saavedra D."/>
            <person name="Barton G.J."/>
            <person name="Westrop G.D."/>
            <person name="Mueller S."/>
            <person name="Dessi D."/>
            <person name="Fiori P.L."/>
            <person name="Ren Q."/>
            <person name="Paulsen I."/>
            <person name="Zhang H."/>
            <person name="Bastida-Corcuera F.D."/>
            <person name="Simoes-Barbosa A."/>
            <person name="Brown M.T."/>
            <person name="Hayes R.D."/>
            <person name="Mukherjee M."/>
            <person name="Okumura C.Y."/>
            <person name="Schneider R."/>
            <person name="Smith A.J."/>
            <person name="Vanacova S."/>
            <person name="Villalvazo M."/>
            <person name="Haas B.J."/>
            <person name="Pertea M."/>
            <person name="Feldblyum T.V."/>
            <person name="Utterback T.R."/>
            <person name="Shu C.L."/>
            <person name="Osoegawa K."/>
            <person name="de Jong P.J."/>
            <person name="Hrdy I."/>
            <person name="Horvathova L."/>
            <person name="Zubacova Z."/>
            <person name="Dolezal P."/>
            <person name="Malik S.B."/>
            <person name="Logsdon J.M. Jr."/>
            <person name="Henze K."/>
            <person name="Gupta A."/>
            <person name="Wang C.C."/>
            <person name="Dunne R.L."/>
            <person name="Upcroft J.A."/>
            <person name="Upcroft P."/>
            <person name="White O."/>
            <person name="Salzberg S.L."/>
            <person name="Tang P."/>
            <person name="Chiu C.-H."/>
            <person name="Lee Y.-S."/>
            <person name="Embley T.M."/>
            <person name="Coombs G.H."/>
            <person name="Mottram J.C."/>
            <person name="Tachezy J."/>
            <person name="Fraser-Liggett C.M."/>
            <person name="Johnson P.J."/>
        </authorList>
    </citation>
    <scope>NUCLEOTIDE SEQUENCE [LARGE SCALE GENOMIC DNA]</scope>
    <source>
        <strain evidence="7">G3</strain>
    </source>
</reference>
<reference evidence="7" key="1">
    <citation type="submission" date="2006-10" db="EMBL/GenBank/DDBJ databases">
        <authorList>
            <person name="Amadeo P."/>
            <person name="Zhao Q."/>
            <person name="Wortman J."/>
            <person name="Fraser-Liggett C."/>
            <person name="Carlton J."/>
        </authorList>
    </citation>
    <scope>NUCLEOTIDE SEQUENCE</scope>
    <source>
        <strain evidence="7">G3</strain>
    </source>
</reference>
<evidence type="ECO:0000313" key="7">
    <source>
        <dbReference type="EMBL" id="EAY17668.1"/>
    </source>
</evidence>
<dbReference type="VEuPathDB" id="TrichDB:TVAG_169800"/>
<dbReference type="PROSITE" id="PS51294">
    <property type="entry name" value="HTH_MYB"/>
    <property type="match status" value="2"/>
</dbReference>
<dbReference type="SUPFAM" id="SSF46689">
    <property type="entry name" value="Homeodomain-like"/>
    <property type="match status" value="1"/>
</dbReference>
<dbReference type="PROSITE" id="PS50090">
    <property type="entry name" value="MYB_LIKE"/>
    <property type="match status" value="2"/>
</dbReference>
<feature type="domain" description="HTH myb-type" evidence="6">
    <location>
        <begin position="62"/>
        <end position="109"/>
    </location>
</feature>
<dbReference type="Gene3D" id="1.10.10.60">
    <property type="entry name" value="Homeodomain-like"/>
    <property type="match status" value="2"/>
</dbReference>
<evidence type="ECO:0000256" key="4">
    <source>
        <dbReference type="ARBA" id="ARBA00023242"/>
    </source>
</evidence>
<dbReference type="KEGG" id="tva:4775688"/>
<dbReference type="RefSeq" id="XP_001329803.1">
    <property type="nucleotide sequence ID" value="XM_001329768.1"/>
</dbReference>
<name>A2DPC4_TRIV3</name>
<keyword evidence="4" id="KW-0539">Nucleus</keyword>
<feature type="domain" description="Myb-like" evidence="5">
    <location>
        <begin position="3"/>
        <end position="54"/>
    </location>
</feature>
<accession>A2DPC4</accession>
<proteinExistence type="predicted"/>
<dbReference type="InterPro" id="IPR001005">
    <property type="entry name" value="SANT/Myb"/>
</dbReference>
<feature type="domain" description="HTH myb-type" evidence="6">
    <location>
        <begin position="3"/>
        <end position="58"/>
    </location>
</feature>
<dbReference type="eggNOG" id="KOG0048">
    <property type="taxonomic scope" value="Eukaryota"/>
</dbReference>
<dbReference type="InterPro" id="IPR017930">
    <property type="entry name" value="Myb_dom"/>
</dbReference>
<dbReference type="PANTHER" id="PTHR46621">
    <property type="entry name" value="SNRNA-ACTIVATING PROTEIN COMPLEX SUBUNIT 4"/>
    <property type="match status" value="1"/>
</dbReference>
<evidence type="ECO:0000313" key="8">
    <source>
        <dbReference type="Proteomes" id="UP000001542"/>
    </source>
</evidence>